<dbReference type="PANTHER" id="PTHR12323">
    <property type="entry name" value="SR-RELATED CTD ASSOCIATED FACTOR 6"/>
    <property type="match status" value="1"/>
</dbReference>
<feature type="compositionally biased region" description="Basic and acidic residues" evidence="1">
    <location>
        <begin position="81"/>
        <end position="92"/>
    </location>
</feature>
<feature type="compositionally biased region" description="Gly residues" evidence="1">
    <location>
        <begin position="112"/>
        <end position="129"/>
    </location>
</feature>
<evidence type="ECO:0000256" key="1">
    <source>
        <dbReference type="SAM" id="MobiDB-lite"/>
    </source>
</evidence>
<evidence type="ECO:0000313" key="4">
    <source>
        <dbReference type="Proteomes" id="UP001465755"/>
    </source>
</evidence>
<accession>A0AAW1NJB7</accession>
<name>A0AAW1NJB7_9CHLO</name>
<dbReference type="EMBL" id="JALJOQ010000227">
    <property type="protein sequence ID" value="KAK9788431.1"/>
    <property type="molecule type" value="Genomic_DNA"/>
</dbReference>
<dbReference type="AlphaFoldDB" id="A0AAW1NJB7"/>
<dbReference type="Proteomes" id="UP001465755">
    <property type="component" value="Unassembled WGS sequence"/>
</dbReference>
<evidence type="ECO:0000313" key="3">
    <source>
        <dbReference type="EMBL" id="KAK9788431.1"/>
    </source>
</evidence>
<feature type="region of interest" description="Disordered" evidence="1">
    <location>
        <begin position="81"/>
        <end position="142"/>
    </location>
</feature>
<comment type="caution">
    <text evidence="3">The sequence shown here is derived from an EMBL/GenBank/DDBJ whole genome shotgun (WGS) entry which is preliminary data.</text>
</comment>
<dbReference type="InterPro" id="IPR056922">
    <property type="entry name" value="SWAP1_C"/>
</dbReference>
<dbReference type="Pfam" id="PF25123">
    <property type="entry name" value="SWAP1_C"/>
    <property type="match status" value="1"/>
</dbReference>
<protein>
    <recommendedName>
        <fullName evidence="2">SUPPRESSOR-OF-WHITE-APRICOT-like C-terminal domain-containing protein</fullName>
    </recommendedName>
</protein>
<dbReference type="PANTHER" id="PTHR12323:SF0">
    <property type="entry name" value="CALCIUM HOMEOSTASIS ENDOPLASMIC RETICULUM PROTEIN"/>
    <property type="match status" value="1"/>
</dbReference>
<proteinExistence type="predicted"/>
<sequence length="174" mass="18564">MHALPGHQLPPSKPPVDAMSFAPGLIPLLVAEKNKTDPPYSPLSPLDIERTPLPPLAELSPYLSSRLDKFYAELREYRPGMTRAEAEVEARRARLSKAPPQPENRKRDRDGSGQGTAGLGATAGLGFGSGREAMEEPQDDAFNSFRKMRSGVYHEVMGRAAAVGASGGAAPTTG</sequence>
<organism evidence="3 4">
    <name type="scientific">Symbiochloris irregularis</name>
    <dbReference type="NCBI Taxonomy" id="706552"/>
    <lineage>
        <taxon>Eukaryota</taxon>
        <taxon>Viridiplantae</taxon>
        <taxon>Chlorophyta</taxon>
        <taxon>core chlorophytes</taxon>
        <taxon>Trebouxiophyceae</taxon>
        <taxon>Trebouxiales</taxon>
        <taxon>Trebouxiaceae</taxon>
        <taxon>Symbiochloris</taxon>
    </lineage>
</organism>
<dbReference type="GO" id="GO:0048471">
    <property type="term" value="C:perinuclear region of cytoplasm"/>
    <property type="evidence" value="ECO:0007669"/>
    <property type="project" value="TreeGrafter"/>
</dbReference>
<dbReference type="GO" id="GO:0006874">
    <property type="term" value="P:intracellular calcium ion homeostasis"/>
    <property type="evidence" value="ECO:0007669"/>
    <property type="project" value="TreeGrafter"/>
</dbReference>
<gene>
    <name evidence="3" type="ORF">WJX73_002114</name>
</gene>
<feature type="domain" description="SUPPRESSOR-OF-WHITE-APRICOT-like C-terminal" evidence="2">
    <location>
        <begin position="21"/>
        <end position="162"/>
    </location>
</feature>
<evidence type="ECO:0000259" key="2">
    <source>
        <dbReference type="Pfam" id="PF25123"/>
    </source>
</evidence>
<keyword evidence="4" id="KW-1185">Reference proteome</keyword>
<reference evidence="3 4" key="1">
    <citation type="journal article" date="2024" name="Nat. Commun.">
        <title>Phylogenomics reveals the evolutionary origins of lichenization in chlorophyte algae.</title>
        <authorList>
            <person name="Puginier C."/>
            <person name="Libourel C."/>
            <person name="Otte J."/>
            <person name="Skaloud P."/>
            <person name="Haon M."/>
            <person name="Grisel S."/>
            <person name="Petersen M."/>
            <person name="Berrin J.G."/>
            <person name="Delaux P.M."/>
            <person name="Dal Grande F."/>
            <person name="Keller J."/>
        </authorList>
    </citation>
    <scope>NUCLEOTIDE SEQUENCE [LARGE SCALE GENOMIC DNA]</scope>
    <source>
        <strain evidence="3 4">SAG 2036</strain>
    </source>
</reference>
<feature type="region of interest" description="Disordered" evidence="1">
    <location>
        <begin position="34"/>
        <end position="58"/>
    </location>
</feature>
<feature type="region of interest" description="Disordered" evidence="1">
    <location>
        <begin position="1"/>
        <end position="20"/>
    </location>
</feature>